<dbReference type="PANTHER" id="PTHR47966">
    <property type="entry name" value="BETA-SITE APP-CLEAVING ENZYME, ISOFORM A-RELATED"/>
    <property type="match status" value="1"/>
</dbReference>
<proteinExistence type="inferred from homology"/>
<protein>
    <submittedName>
        <fullName evidence="5">Aspartic peptidase domain-containing protein</fullName>
    </submittedName>
</protein>
<evidence type="ECO:0000313" key="6">
    <source>
        <dbReference type="Proteomes" id="UP001150266"/>
    </source>
</evidence>
<gene>
    <name evidence="5" type="ORF">J3R30DRAFT_3789572</name>
</gene>
<dbReference type="InterPro" id="IPR001461">
    <property type="entry name" value="Aspartic_peptidase_A1"/>
</dbReference>
<dbReference type="InterPro" id="IPR033121">
    <property type="entry name" value="PEPTIDASE_A1"/>
</dbReference>
<dbReference type="CDD" id="cd05471">
    <property type="entry name" value="pepsin_like"/>
    <property type="match status" value="1"/>
</dbReference>
<dbReference type="InterPro" id="IPR034164">
    <property type="entry name" value="Pepsin-like_dom"/>
</dbReference>
<feature type="compositionally biased region" description="Polar residues" evidence="2">
    <location>
        <begin position="257"/>
        <end position="269"/>
    </location>
</feature>
<evidence type="ECO:0000313" key="5">
    <source>
        <dbReference type="EMBL" id="KAJ4488036.1"/>
    </source>
</evidence>
<dbReference type="EMBL" id="JAOTPV010000002">
    <property type="protein sequence ID" value="KAJ4488036.1"/>
    <property type="molecule type" value="Genomic_DNA"/>
</dbReference>
<dbReference type="OrthoDB" id="3089at2759"/>
<dbReference type="PROSITE" id="PS51767">
    <property type="entry name" value="PEPTIDASE_A1"/>
    <property type="match status" value="1"/>
</dbReference>
<feature type="domain" description="Peptidase A1" evidence="4">
    <location>
        <begin position="91"/>
        <end position="596"/>
    </location>
</feature>
<dbReference type="Pfam" id="PF00026">
    <property type="entry name" value="Asp"/>
    <property type="match status" value="2"/>
</dbReference>
<sequence length="685" mass="74752">MWFLLSIALALALVFTSTGYSSTNNFGVASHAIDEFGSGIHVPIHRTRKTRSKHNQTWRRDLNISYSNNTSSGSSGNSEQVALSDFMDITYSTRINIGGTDLDVDIDTGSSDFWVLDNSCGSPECLGMKGGYSKSGSNTSSSAGFHSSSYLVSLFYGDSLTGTYAFGVIGTDTVQISSSSNNADGDTRKLPVLKKQLFAAINDTNTSVLETGCIGIIGLGFPINSALFLEVFENNHPELIDNNNRKNTRSPPDNRLTRSWNQDQASTPYFNRRTFPDLSKYTGGPSSTSSSNSSTAKDNMRRDQQMWLSSPWTPLLLSAFNVSGPPIWRLVTNAIPEQQKQQRQQQSTTLKPMFSVSLQRETNAGDGDYRIIDYDKGNPGILTIGGLPPGIKEEDLAWSEVRRYGVEDGGLRGGPGAEDEVYPITWEIPIDDVFFDGRKLPRSGMVDPEIGVTGLIDTGNSLIRGPPDVIQYMKNLIRQENDKLSTASTLTANSSTSTSCSIPHTLAFQIGGKMFPVDPKDLLWVDENDEHNGEEDGGGKQREYAEDRKRCYLNIAPTDVPVRGGTETGGGYLYSWSLVVSAFLVPTFHNTRITNTNIHIPNLSVLASFYYGHTIHPSWDPPRIGLMSTVDQVVVGSSTTQDRNRDGDGDQGGEGNKEREGAIPGVIQRPELPSQIPAVLDTISS</sequence>
<dbReference type="SUPFAM" id="SSF50630">
    <property type="entry name" value="Acid proteases"/>
    <property type="match status" value="1"/>
</dbReference>
<feature type="region of interest" description="Disordered" evidence="2">
    <location>
        <begin position="637"/>
        <end position="685"/>
    </location>
</feature>
<accession>A0A9W9AQ35</accession>
<organism evidence="5 6">
    <name type="scientific">Lentinula aciculospora</name>
    <dbReference type="NCBI Taxonomy" id="153920"/>
    <lineage>
        <taxon>Eukaryota</taxon>
        <taxon>Fungi</taxon>
        <taxon>Dikarya</taxon>
        <taxon>Basidiomycota</taxon>
        <taxon>Agaricomycotina</taxon>
        <taxon>Agaricomycetes</taxon>
        <taxon>Agaricomycetidae</taxon>
        <taxon>Agaricales</taxon>
        <taxon>Marasmiineae</taxon>
        <taxon>Omphalotaceae</taxon>
        <taxon>Lentinula</taxon>
    </lineage>
</organism>
<evidence type="ECO:0000256" key="1">
    <source>
        <dbReference type="ARBA" id="ARBA00007447"/>
    </source>
</evidence>
<feature type="compositionally biased region" description="Low complexity" evidence="2">
    <location>
        <begin position="286"/>
        <end position="295"/>
    </location>
</feature>
<evidence type="ECO:0000256" key="3">
    <source>
        <dbReference type="SAM" id="SignalP"/>
    </source>
</evidence>
<comment type="similarity">
    <text evidence="1">Belongs to the peptidase A1 family.</text>
</comment>
<dbReference type="Proteomes" id="UP001150266">
    <property type="component" value="Unassembled WGS sequence"/>
</dbReference>
<feature type="region of interest" description="Disordered" evidence="2">
    <location>
        <begin position="239"/>
        <end position="301"/>
    </location>
</feature>
<dbReference type="GO" id="GO:0006508">
    <property type="term" value="P:proteolysis"/>
    <property type="evidence" value="ECO:0007669"/>
    <property type="project" value="InterPro"/>
</dbReference>
<name>A0A9W9AQ35_9AGAR</name>
<dbReference type="AlphaFoldDB" id="A0A9W9AQ35"/>
<keyword evidence="3" id="KW-0732">Signal</keyword>
<feature type="chain" id="PRO_5040954491" evidence="3">
    <location>
        <begin position="20"/>
        <end position="685"/>
    </location>
</feature>
<evidence type="ECO:0000256" key="2">
    <source>
        <dbReference type="SAM" id="MobiDB-lite"/>
    </source>
</evidence>
<dbReference type="PANTHER" id="PTHR47966:SF74">
    <property type="entry name" value="AGR407CP"/>
    <property type="match status" value="1"/>
</dbReference>
<dbReference type="Gene3D" id="2.40.70.10">
    <property type="entry name" value="Acid Proteases"/>
    <property type="match status" value="2"/>
</dbReference>
<keyword evidence="6" id="KW-1185">Reference proteome</keyword>
<dbReference type="InterPro" id="IPR021109">
    <property type="entry name" value="Peptidase_aspartic_dom_sf"/>
</dbReference>
<reference evidence="5" key="1">
    <citation type="submission" date="2022-08" db="EMBL/GenBank/DDBJ databases">
        <title>A Global Phylogenomic Analysis of the Shiitake Genus Lentinula.</title>
        <authorList>
            <consortium name="DOE Joint Genome Institute"/>
            <person name="Sierra-Patev S."/>
            <person name="Min B."/>
            <person name="Naranjo-Ortiz M."/>
            <person name="Looney B."/>
            <person name="Konkel Z."/>
            <person name="Slot J.C."/>
            <person name="Sakamoto Y."/>
            <person name="Steenwyk J.L."/>
            <person name="Rokas A."/>
            <person name="Carro J."/>
            <person name="Camarero S."/>
            <person name="Ferreira P."/>
            <person name="Molpeceres G."/>
            <person name="Ruiz-Duenas F.J."/>
            <person name="Serrano A."/>
            <person name="Henrissat B."/>
            <person name="Drula E."/>
            <person name="Hughes K.W."/>
            <person name="Mata J.L."/>
            <person name="Ishikawa N.K."/>
            <person name="Vargas-Isla R."/>
            <person name="Ushijima S."/>
            <person name="Smith C.A."/>
            <person name="Ahrendt S."/>
            <person name="Andreopoulos W."/>
            <person name="He G."/>
            <person name="Labutti K."/>
            <person name="Lipzen A."/>
            <person name="Ng V."/>
            <person name="Riley R."/>
            <person name="Sandor L."/>
            <person name="Barry K."/>
            <person name="Martinez A.T."/>
            <person name="Xiao Y."/>
            <person name="Gibbons J.G."/>
            <person name="Terashima K."/>
            <person name="Grigoriev I.V."/>
            <person name="Hibbett D.S."/>
        </authorList>
    </citation>
    <scope>NUCLEOTIDE SEQUENCE</scope>
    <source>
        <strain evidence="5">JLM2183</strain>
    </source>
</reference>
<evidence type="ECO:0000259" key="4">
    <source>
        <dbReference type="PROSITE" id="PS51767"/>
    </source>
</evidence>
<feature type="signal peptide" evidence="3">
    <location>
        <begin position="1"/>
        <end position="19"/>
    </location>
</feature>
<comment type="caution">
    <text evidence="5">The sequence shown here is derived from an EMBL/GenBank/DDBJ whole genome shotgun (WGS) entry which is preliminary data.</text>
</comment>
<dbReference type="GO" id="GO:0004190">
    <property type="term" value="F:aspartic-type endopeptidase activity"/>
    <property type="evidence" value="ECO:0007669"/>
    <property type="project" value="InterPro"/>
</dbReference>